<dbReference type="EMBL" id="KZ302018">
    <property type="protein sequence ID" value="PFH49859.1"/>
    <property type="molecule type" value="Genomic_DNA"/>
</dbReference>
<dbReference type="Proteomes" id="UP000242287">
    <property type="component" value="Unassembled WGS sequence"/>
</dbReference>
<sequence>MSNRIEDVESRLQKVEKDFDELNASYSHVDAEEEGDDDDDDDDQEEEEAYGGDKEEDDDGRKD</sequence>
<evidence type="ECO:0000256" key="1">
    <source>
        <dbReference type="SAM" id="MobiDB-lite"/>
    </source>
</evidence>
<proteinExistence type="predicted"/>
<reference evidence="2 3" key="1">
    <citation type="submission" date="2014-02" db="EMBL/GenBank/DDBJ databases">
        <title>Transposable element dynamics among asymbiotic and ectomycorrhizal Amanita fungi.</title>
        <authorList>
            <consortium name="DOE Joint Genome Institute"/>
            <person name="Hess J."/>
            <person name="Skrede I."/>
            <person name="Wolfe B."/>
            <person name="LaButti K."/>
            <person name="Ohm R.A."/>
            <person name="Grigoriev I.V."/>
            <person name="Pringle A."/>
        </authorList>
    </citation>
    <scope>NUCLEOTIDE SEQUENCE [LARGE SCALE GENOMIC DNA]</scope>
    <source>
        <strain evidence="2 3">SKay4041</strain>
    </source>
</reference>
<feature type="compositionally biased region" description="Acidic residues" evidence="1">
    <location>
        <begin position="31"/>
        <end position="63"/>
    </location>
</feature>
<gene>
    <name evidence="2" type="ORF">AMATHDRAFT_4535</name>
</gene>
<organism evidence="2 3">
    <name type="scientific">Amanita thiersii Skay4041</name>
    <dbReference type="NCBI Taxonomy" id="703135"/>
    <lineage>
        <taxon>Eukaryota</taxon>
        <taxon>Fungi</taxon>
        <taxon>Dikarya</taxon>
        <taxon>Basidiomycota</taxon>
        <taxon>Agaricomycotina</taxon>
        <taxon>Agaricomycetes</taxon>
        <taxon>Agaricomycetidae</taxon>
        <taxon>Agaricales</taxon>
        <taxon>Pluteineae</taxon>
        <taxon>Amanitaceae</taxon>
        <taxon>Amanita</taxon>
    </lineage>
</organism>
<protein>
    <submittedName>
        <fullName evidence="2">Uncharacterized protein</fullName>
    </submittedName>
</protein>
<feature type="region of interest" description="Disordered" evidence="1">
    <location>
        <begin position="15"/>
        <end position="63"/>
    </location>
</feature>
<keyword evidence="3" id="KW-1185">Reference proteome</keyword>
<evidence type="ECO:0000313" key="2">
    <source>
        <dbReference type="EMBL" id="PFH49859.1"/>
    </source>
</evidence>
<name>A0A2A9NGW4_9AGAR</name>
<dbReference type="AlphaFoldDB" id="A0A2A9NGW4"/>
<evidence type="ECO:0000313" key="3">
    <source>
        <dbReference type="Proteomes" id="UP000242287"/>
    </source>
</evidence>
<accession>A0A2A9NGW4</accession>